<evidence type="ECO:0000256" key="4">
    <source>
        <dbReference type="ARBA" id="ARBA00022692"/>
    </source>
</evidence>
<feature type="transmembrane region" description="Helical" evidence="10">
    <location>
        <begin position="582"/>
        <end position="599"/>
    </location>
</feature>
<dbReference type="Gene3D" id="3.40.50.300">
    <property type="entry name" value="P-loop containing nucleotide triphosphate hydrolases"/>
    <property type="match status" value="1"/>
</dbReference>
<dbReference type="PROSITE" id="PS50893">
    <property type="entry name" value="ABC_TRANSPORTER_2"/>
    <property type="match status" value="1"/>
</dbReference>
<dbReference type="SUPFAM" id="SSF52540">
    <property type="entry name" value="P-loop containing nucleoside triphosphate hydrolases"/>
    <property type="match status" value="1"/>
</dbReference>
<name>A0ABY5MBI7_9ACTN</name>
<dbReference type="Proteomes" id="UP001316184">
    <property type="component" value="Chromosome"/>
</dbReference>
<keyword evidence="7 10" id="KW-1133">Transmembrane helix</keyword>
<feature type="transmembrane region" description="Helical" evidence="10">
    <location>
        <begin position="540"/>
        <end position="561"/>
    </location>
</feature>
<keyword evidence="4 10" id="KW-0812">Transmembrane</keyword>
<feature type="transmembrane region" description="Helical" evidence="10">
    <location>
        <begin position="455"/>
        <end position="475"/>
    </location>
</feature>
<accession>A0ABY5MBI7</accession>
<feature type="transmembrane region" description="Helical" evidence="10">
    <location>
        <begin position="328"/>
        <end position="347"/>
    </location>
</feature>
<keyword evidence="6" id="KW-0067">ATP-binding</keyword>
<evidence type="ECO:0000259" key="11">
    <source>
        <dbReference type="PROSITE" id="PS50893"/>
    </source>
</evidence>
<keyword evidence="2" id="KW-0813">Transport</keyword>
<feature type="region of interest" description="Disordered" evidence="9">
    <location>
        <begin position="893"/>
        <end position="918"/>
    </location>
</feature>
<organism evidence="12 13">
    <name type="scientific">Aeromicrobium wangtongii</name>
    <dbReference type="NCBI Taxonomy" id="2969247"/>
    <lineage>
        <taxon>Bacteria</taxon>
        <taxon>Bacillati</taxon>
        <taxon>Actinomycetota</taxon>
        <taxon>Actinomycetes</taxon>
        <taxon>Propionibacteriales</taxon>
        <taxon>Nocardioidaceae</taxon>
        <taxon>Aeromicrobium</taxon>
    </lineage>
</organism>
<evidence type="ECO:0000256" key="5">
    <source>
        <dbReference type="ARBA" id="ARBA00022741"/>
    </source>
</evidence>
<dbReference type="InterPro" id="IPR043428">
    <property type="entry name" value="LivM-like"/>
</dbReference>
<evidence type="ECO:0000313" key="12">
    <source>
        <dbReference type="EMBL" id="UUP15187.1"/>
    </source>
</evidence>
<dbReference type="CDD" id="cd06582">
    <property type="entry name" value="TM_PBP1_LivH_like"/>
    <property type="match status" value="1"/>
</dbReference>
<evidence type="ECO:0000256" key="1">
    <source>
        <dbReference type="ARBA" id="ARBA00004651"/>
    </source>
</evidence>
<feature type="transmembrane region" description="Helical" evidence="10">
    <location>
        <begin position="61"/>
        <end position="84"/>
    </location>
</feature>
<dbReference type="Pfam" id="PF12399">
    <property type="entry name" value="BCA_ABC_TP_C"/>
    <property type="match status" value="1"/>
</dbReference>
<feature type="transmembrane region" description="Helical" evidence="10">
    <location>
        <begin position="506"/>
        <end position="528"/>
    </location>
</feature>
<dbReference type="Pfam" id="PF00005">
    <property type="entry name" value="ABC_tran"/>
    <property type="match status" value="1"/>
</dbReference>
<dbReference type="RefSeq" id="WP_232399241.1">
    <property type="nucleotide sequence ID" value="NZ_CP102173.1"/>
</dbReference>
<evidence type="ECO:0000256" key="6">
    <source>
        <dbReference type="ARBA" id="ARBA00022840"/>
    </source>
</evidence>
<dbReference type="PANTHER" id="PTHR45772:SF7">
    <property type="entry name" value="AMINO ACID ABC TRANSPORTER ATP-BINDING PROTEIN"/>
    <property type="match status" value="1"/>
</dbReference>
<evidence type="ECO:0000313" key="13">
    <source>
        <dbReference type="Proteomes" id="UP001316184"/>
    </source>
</evidence>
<feature type="transmembrane region" description="Helical" evidence="10">
    <location>
        <begin position="263"/>
        <end position="281"/>
    </location>
</feature>
<dbReference type="InterPro" id="IPR003593">
    <property type="entry name" value="AAA+_ATPase"/>
</dbReference>
<dbReference type="CDD" id="cd03219">
    <property type="entry name" value="ABC_Mj1267_LivG_branched"/>
    <property type="match status" value="1"/>
</dbReference>
<dbReference type="PANTHER" id="PTHR45772">
    <property type="entry name" value="CONSERVED COMPONENT OF ABC TRANSPORTER FOR NATURAL AMINO ACIDS-RELATED"/>
    <property type="match status" value="1"/>
</dbReference>
<feature type="transmembrane region" description="Helical" evidence="10">
    <location>
        <begin position="378"/>
        <end position="398"/>
    </location>
</feature>
<feature type="domain" description="ABC transporter" evidence="11">
    <location>
        <begin position="649"/>
        <end position="892"/>
    </location>
</feature>
<feature type="transmembrane region" description="Helical" evidence="10">
    <location>
        <begin position="302"/>
        <end position="322"/>
    </location>
</feature>
<evidence type="ECO:0000256" key="3">
    <source>
        <dbReference type="ARBA" id="ARBA00022475"/>
    </source>
</evidence>
<gene>
    <name evidence="12" type="ORF">NQV15_07725</name>
</gene>
<evidence type="ECO:0000256" key="8">
    <source>
        <dbReference type="ARBA" id="ARBA00023136"/>
    </source>
</evidence>
<evidence type="ECO:0000256" key="10">
    <source>
        <dbReference type="SAM" id="Phobius"/>
    </source>
</evidence>
<dbReference type="InterPro" id="IPR027417">
    <property type="entry name" value="P-loop_NTPase"/>
</dbReference>
<feature type="transmembrane region" description="Helical" evidence="10">
    <location>
        <begin position="96"/>
        <end position="116"/>
    </location>
</feature>
<feature type="transmembrane region" description="Helical" evidence="10">
    <location>
        <begin position="224"/>
        <end position="251"/>
    </location>
</feature>
<dbReference type="InterPro" id="IPR003439">
    <property type="entry name" value="ABC_transporter-like_ATP-bd"/>
</dbReference>
<dbReference type="InterPro" id="IPR001851">
    <property type="entry name" value="ABC_transp_permease"/>
</dbReference>
<feature type="transmembrane region" description="Helical" evidence="10">
    <location>
        <begin position="143"/>
        <end position="160"/>
    </location>
</feature>
<reference evidence="12 13" key="1">
    <citation type="submission" date="2022-08" db="EMBL/GenBank/DDBJ databases">
        <title>novel species in genus Aeromicrobium.</title>
        <authorList>
            <person name="Ye L."/>
        </authorList>
    </citation>
    <scope>NUCLEOTIDE SEQUENCE [LARGE SCALE GENOMIC DNA]</scope>
    <source>
        <strain evidence="13">zg-Y1379</strain>
    </source>
</reference>
<feature type="transmembrane region" description="Helical" evidence="10">
    <location>
        <begin position="405"/>
        <end position="424"/>
    </location>
</feature>
<evidence type="ECO:0000256" key="2">
    <source>
        <dbReference type="ARBA" id="ARBA00022448"/>
    </source>
</evidence>
<sequence>MEEFIRFALLGLGVGSLYALASQGLIVIYRGSGVLNFGLGAIGMVAAYAEFELMTERGWPFLPAVLVGVALSAVIGLLCHLLIMRPLRTASPLARIVATLGILITLQAIIVLRYGSNPLFVPVELRQQVWTIHGDITISSDRVIVASTAVILSVVLWAVYRFTKLGLATSAVAENQRAASSLGLSPDVVAGANWAIGSALAGLAAILIAPIVTLQAAVLTNVVLAALAAALLASFRSFSVALVGGLLIGVAETLTQRYVNVSGIGKSVPFIVIVLVVVLRGQALPLRDFFLQRLPAIGTGRINWPWVGIGTAVTVVLLSVMSAPWQNALIISLCATLILLSIVVVTGYAGQLSLAQFAFAGIGAFIAGRVAAVYDTPFWLAAVIGVVATVPIGVLFALPAVRTRGLNLAVVTFGMGAAVELIVFNNPKYTGGIEGTEVGAATLFGWEIDSIAHPARYGFVVLACVLTATLVVANVRRSRSGRRLIAARTNERAAAALGISVPGAKLYAFALSSALAALGGILLAFMLPTIQYQNFTSLASLNYVGIATVGGLGYLMGPILASPLVPGALGQQLLDSISSGTGKYLPLITGLSIIVLVLANQDGIAKESASQIAWIKRKLGLGRAKRTRAGSSVEPPAALTVDPVAPRTLHVDELTVTYGGTTAVCEVSLSVRPGSIVGLIGPNGAGKTSFIDAVTGFTKASSGRLRLDDVDISGWSAVRRARAGMGRSFQSLELFEDSTVMENLRTASDPRDRFSYFRDLFAPVNPPLPAAALVATREFGFSDKTDRYVASLSYADRRLLAIARAVASEPSVLMLDEPAAGLGQVESAELASLVRRLADEWGMGILLVEHDMDFVMSVCDEIVVLDFGQKISEGRPETVRHDAAVIAAYLGSSEPDDEPVDEQFARRPVVADATRDAR</sequence>
<dbReference type="CDD" id="cd06581">
    <property type="entry name" value="TM_PBP1_LivM_like"/>
    <property type="match status" value="1"/>
</dbReference>
<evidence type="ECO:0000256" key="9">
    <source>
        <dbReference type="SAM" id="MobiDB-lite"/>
    </source>
</evidence>
<evidence type="ECO:0000256" key="7">
    <source>
        <dbReference type="ARBA" id="ARBA00022989"/>
    </source>
</evidence>
<proteinExistence type="predicted"/>
<protein>
    <submittedName>
        <fullName evidence="12">Branched-chain amino acid ABC transporter permease/ATP-binding protein</fullName>
    </submittedName>
</protein>
<keyword evidence="13" id="KW-1185">Reference proteome</keyword>
<feature type="transmembrane region" description="Helical" evidence="10">
    <location>
        <begin position="192"/>
        <end position="212"/>
    </location>
</feature>
<keyword evidence="5" id="KW-0547">Nucleotide-binding</keyword>
<comment type="subcellular location">
    <subcellularLocation>
        <location evidence="1">Cell membrane</location>
        <topology evidence="1">Multi-pass membrane protein</topology>
    </subcellularLocation>
</comment>
<keyword evidence="8 10" id="KW-0472">Membrane</keyword>
<dbReference type="InterPro" id="IPR051120">
    <property type="entry name" value="ABC_AA/LPS_Transport"/>
</dbReference>
<dbReference type="SMART" id="SM00382">
    <property type="entry name" value="AAA"/>
    <property type="match status" value="1"/>
</dbReference>
<keyword evidence="3" id="KW-1003">Cell membrane</keyword>
<dbReference type="EMBL" id="CP102173">
    <property type="protein sequence ID" value="UUP15187.1"/>
    <property type="molecule type" value="Genomic_DNA"/>
</dbReference>
<dbReference type="Pfam" id="PF02653">
    <property type="entry name" value="BPD_transp_2"/>
    <property type="match status" value="2"/>
</dbReference>
<dbReference type="InterPro" id="IPR032823">
    <property type="entry name" value="BCA_ABC_TP_C"/>
</dbReference>